<keyword evidence="1" id="KW-0472">Membrane</keyword>
<dbReference type="Proteomes" id="UP000298460">
    <property type="component" value="Unassembled WGS sequence"/>
</dbReference>
<organism evidence="2 3">
    <name type="scientific">Desulfosporosinus fructosivorans</name>
    <dbReference type="NCBI Taxonomy" id="2018669"/>
    <lineage>
        <taxon>Bacteria</taxon>
        <taxon>Bacillati</taxon>
        <taxon>Bacillota</taxon>
        <taxon>Clostridia</taxon>
        <taxon>Eubacteriales</taxon>
        <taxon>Desulfitobacteriaceae</taxon>
        <taxon>Desulfosporosinus</taxon>
    </lineage>
</organism>
<feature type="transmembrane region" description="Helical" evidence="1">
    <location>
        <begin position="103"/>
        <end position="123"/>
    </location>
</feature>
<feature type="transmembrane region" description="Helical" evidence="1">
    <location>
        <begin position="9"/>
        <end position="36"/>
    </location>
</feature>
<dbReference type="RefSeq" id="WP_135548832.1">
    <property type="nucleotide sequence ID" value="NZ_SPQQ01000006.1"/>
</dbReference>
<protein>
    <submittedName>
        <fullName evidence="2">TIGR04086 family membrane protein</fullName>
    </submittedName>
</protein>
<evidence type="ECO:0000256" key="1">
    <source>
        <dbReference type="SAM" id="Phobius"/>
    </source>
</evidence>
<name>A0A4Z0R233_9FIRM</name>
<comment type="caution">
    <text evidence="2">The sequence shown here is derived from an EMBL/GenBank/DDBJ whole genome shotgun (WGS) entry which is preliminary data.</text>
</comment>
<evidence type="ECO:0000313" key="3">
    <source>
        <dbReference type="Proteomes" id="UP000298460"/>
    </source>
</evidence>
<accession>A0A4Z0R233</accession>
<dbReference type="Pfam" id="PF12670">
    <property type="entry name" value="DUF3792"/>
    <property type="match status" value="1"/>
</dbReference>
<feature type="transmembrane region" description="Helical" evidence="1">
    <location>
        <begin position="68"/>
        <end position="91"/>
    </location>
</feature>
<feature type="transmembrane region" description="Helical" evidence="1">
    <location>
        <begin position="42"/>
        <end position="61"/>
    </location>
</feature>
<gene>
    <name evidence="2" type="ORF">E4K67_17065</name>
</gene>
<dbReference type="OrthoDB" id="2381657at2"/>
<keyword evidence="1" id="KW-1133">Transmembrane helix</keyword>
<evidence type="ECO:0000313" key="2">
    <source>
        <dbReference type="EMBL" id="TGE36818.1"/>
    </source>
</evidence>
<keyword evidence="3" id="KW-1185">Reference proteome</keyword>
<dbReference type="InterPro" id="IPR023804">
    <property type="entry name" value="DUF3792_TM"/>
</dbReference>
<proteinExistence type="predicted"/>
<dbReference type="EMBL" id="SPQQ01000006">
    <property type="protein sequence ID" value="TGE36818.1"/>
    <property type="molecule type" value="Genomic_DNA"/>
</dbReference>
<dbReference type="AlphaFoldDB" id="A0A4Z0R233"/>
<sequence length="124" mass="13135">MAKSFQFSLILKGVLLASILALLMSLVFGVLLTFTLLPESELSINIIFGSSIFVAALITAYQAGTKGLYYGLSVGLGFILMVLLLSSIFWSDTPSWLKMGEKTILALVSGGIGGIIGVLFPSVK</sequence>
<dbReference type="NCBIfam" id="TIGR04086">
    <property type="entry name" value="TIGR04086_membr"/>
    <property type="match status" value="1"/>
</dbReference>
<reference evidence="2 3" key="1">
    <citation type="submission" date="2019-03" db="EMBL/GenBank/DDBJ databases">
        <title>Draft Genome Sequence of Desulfosporosinus fructosivorans Strain 63.6F, Isolated from Marine Sediment in the Baltic Sea.</title>
        <authorList>
            <person name="Hausmann B."/>
            <person name="Vandieken V."/>
            <person name="Pjevac P."/>
            <person name="Schreck K."/>
            <person name="Herbold C.W."/>
            <person name="Loy A."/>
        </authorList>
    </citation>
    <scope>NUCLEOTIDE SEQUENCE [LARGE SCALE GENOMIC DNA]</scope>
    <source>
        <strain evidence="2 3">63.6F</strain>
    </source>
</reference>
<keyword evidence="1" id="KW-0812">Transmembrane</keyword>